<dbReference type="EMBL" id="JACXAE010000013">
    <property type="protein sequence ID" value="MBD2771145.1"/>
    <property type="molecule type" value="Genomic_DNA"/>
</dbReference>
<gene>
    <name evidence="2" type="ORF">ICL16_03155</name>
</gene>
<sequence length="82" mass="9114">MIAKKLEKKVSGLHYVTGVCVVLLIGLSINSIQVWKEINSIQDGINTRTKSRYSALDAAKDKAILDKKLTDMERRLAVLEGN</sequence>
<evidence type="ECO:0000313" key="2">
    <source>
        <dbReference type="EMBL" id="MBD2771145.1"/>
    </source>
</evidence>
<evidence type="ECO:0000313" key="3">
    <source>
        <dbReference type="Proteomes" id="UP000629098"/>
    </source>
</evidence>
<dbReference type="Proteomes" id="UP000629098">
    <property type="component" value="Unassembled WGS sequence"/>
</dbReference>
<keyword evidence="1" id="KW-0472">Membrane</keyword>
<comment type="caution">
    <text evidence="2">The sequence shown here is derived from an EMBL/GenBank/DDBJ whole genome shotgun (WGS) entry which is preliminary data.</text>
</comment>
<reference evidence="2" key="1">
    <citation type="submission" date="2020-09" db="EMBL/GenBank/DDBJ databases">
        <title>Iningainema tapete sp. nov. (Scytonemataceae, Cyanobacteria) from greenhouses in central Florida (USA) produces two types of nodularin with biosynthetic potential for microcystin-LR and anabaenopeptins.</title>
        <authorList>
            <person name="Berthold D.E."/>
            <person name="Lefler F.W."/>
            <person name="Huang I.-S."/>
            <person name="Abdulla H."/>
            <person name="Zimba P.V."/>
            <person name="Laughinghouse H.D. IV."/>
        </authorList>
    </citation>
    <scope>NUCLEOTIDE SEQUENCE</scope>
    <source>
        <strain evidence="2">BLCCT55</strain>
    </source>
</reference>
<proteinExistence type="predicted"/>
<organism evidence="2 3">
    <name type="scientific">Iningainema tapete BLCC-T55</name>
    <dbReference type="NCBI Taxonomy" id="2748662"/>
    <lineage>
        <taxon>Bacteria</taxon>
        <taxon>Bacillati</taxon>
        <taxon>Cyanobacteriota</taxon>
        <taxon>Cyanophyceae</taxon>
        <taxon>Nostocales</taxon>
        <taxon>Scytonemataceae</taxon>
        <taxon>Iningainema tapete</taxon>
    </lineage>
</organism>
<evidence type="ECO:0000256" key="1">
    <source>
        <dbReference type="SAM" id="Phobius"/>
    </source>
</evidence>
<protein>
    <submittedName>
        <fullName evidence="2">Uncharacterized protein</fullName>
    </submittedName>
</protein>
<keyword evidence="1" id="KW-0812">Transmembrane</keyword>
<accession>A0A8J6XDL3</accession>
<keyword evidence="1" id="KW-1133">Transmembrane helix</keyword>
<feature type="transmembrane region" description="Helical" evidence="1">
    <location>
        <begin position="12"/>
        <end position="35"/>
    </location>
</feature>
<dbReference type="AlphaFoldDB" id="A0A8J6XDL3"/>
<name>A0A8J6XDL3_9CYAN</name>
<keyword evidence="3" id="KW-1185">Reference proteome</keyword>
<dbReference type="RefSeq" id="WP_190825438.1">
    <property type="nucleotide sequence ID" value="NZ_CAWPPI010000013.1"/>
</dbReference>